<evidence type="ECO:0000313" key="1">
    <source>
        <dbReference type="EMBL" id="WMV49668.1"/>
    </source>
</evidence>
<dbReference type="AlphaFoldDB" id="A0AAF0ZTY1"/>
<protein>
    <submittedName>
        <fullName evidence="1">Uncharacterized protein</fullName>
    </submittedName>
</protein>
<sequence length="140" mass="16012">MEKELEEKKEGTVRVGAKVLGSNTNDNNNIPNVIHKCGLGRVKCTQTSFLPHGGGEGMKWVMPRKLTQTLKIWSSYASITGHKERWKIIPACIWWSVWKHQHRDGRLEEVVLRHLGSEDGSTVIAKNIRLSDFLRNLEIR</sequence>
<reference evidence="1" key="1">
    <citation type="submission" date="2023-08" db="EMBL/GenBank/DDBJ databases">
        <title>A de novo genome assembly of Solanum verrucosum Schlechtendal, a Mexican diploid species geographically isolated from the other diploid A-genome species in potato relatives.</title>
        <authorList>
            <person name="Hosaka K."/>
        </authorList>
    </citation>
    <scope>NUCLEOTIDE SEQUENCE</scope>
    <source>
        <tissue evidence="1">Young leaves</tissue>
    </source>
</reference>
<name>A0AAF0ZTY1_SOLVR</name>
<organism evidence="1 2">
    <name type="scientific">Solanum verrucosum</name>
    <dbReference type="NCBI Taxonomy" id="315347"/>
    <lineage>
        <taxon>Eukaryota</taxon>
        <taxon>Viridiplantae</taxon>
        <taxon>Streptophyta</taxon>
        <taxon>Embryophyta</taxon>
        <taxon>Tracheophyta</taxon>
        <taxon>Spermatophyta</taxon>
        <taxon>Magnoliopsida</taxon>
        <taxon>eudicotyledons</taxon>
        <taxon>Gunneridae</taxon>
        <taxon>Pentapetalae</taxon>
        <taxon>asterids</taxon>
        <taxon>lamiids</taxon>
        <taxon>Solanales</taxon>
        <taxon>Solanaceae</taxon>
        <taxon>Solanoideae</taxon>
        <taxon>Solaneae</taxon>
        <taxon>Solanum</taxon>
    </lineage>
</organism>
<evidence type="ECO:0000313" key="2">
    <source>
        <dbReference type="Proteomes" id="UP001234989"/>
    </source>
</evidence>
<gene>
    <name evidence="1" type="ORF">MTR67_043053</name>
</gene>
<proteinExistence type="predicted"/>
<dbReference type="Proteomes" id="UP001234989">
    <property type="component" value="Chromosome 10"/>
</dbReference>
<keyword evidence="2" id="KW-1185">Reference proteome</keyword>
<accession>A0AAF0ZTY1</accession>
<dbReference type="EMBL" id="CP133621">
    <property type="protein sequence ID" value="WMV49668.1"/>
    <property type="molecule type" value="Genomic_DNA"/>
</dbReference>